<keyword evidence="2" id="KW-0812">Transmembrane</keyword>
<evidence type="ECO:0000313" key="6">
    <source>
        <dbReference type="Proteomes" id="UP000016922"/>
    </source>
</evidence>
<dbReference type="OrthoDB" id="2373987at2759"/>
<organism evidence="5 6">
    <name type="scientific">Glarea lozoyensis (strain ATCC 20868 / MF5171)</name>
    <dbReference type="NCBI Taxonomy" id="1116229"/>
    <lineage>
        <taxon>Eukaryota</taxon>
        <taxon>Fungi</taxon>
        <taxon>Dikarya</taxon>
        <taxon>Ascomycota</taxon>
        <taxon>Pezizomycotina</taxon>
        <taxon>Leotiomycetes</taxon>
        <taxon>Helotiales</taxon>
        <taxon>Helotiaceae</taxon>
        <taxon>Glarea</taxon>
    </lineage>
</organism>
<feature type="region of interest" description="Disordered" evidence="1">
    <location>
        <begin position="982"/>
        <end position="1002"/>
    </location>
</feature>
<dbReference type="AlphaFoldDB" id="S3D8V6"/>
<dbReference type="PANTHER" id="PTHR35859">
    <property type="entry name" value="NONSELECTIVE CATION CHANNEL PROTEIN"/>
    <property type="match status" value="1"/>
</dbReference>
<keyword evidence="6" id="KW-1185">Reference proteome</keyword>
<feature type="domain" description="Calcium channel YVC1-like C-terminal transmembrane" evidence="4">
    <location>
        <begin position="372"/>
        <end position="682"/>
    </location>
</feature>
<feature type="compositionally biased region" description="Basic and acidic residues" evidence="1">
    <location>
        <begin position="844"/>
        <end position="868"/>
    </location>
</feature>
<sequence>MLSSLLRPRKARQRVDQQSPFSSPYPEPDQSSPIVARRERQIRHATADWTETEAEDDITEDEEDEDNANNVTEEVDEEDAQDDGDEDGGEDEEDTPLLPIFSAAHLDALPVYNLTHAIRFIVLPKTETTLTWDQLRSPQVSQFLVKPMQQQLRTSHFSRATLYALMANCLQFQKEGQANPGNAGVSKTRAMVCELLAIKLLKEYSTRELIDALSYDFFPLQGFEVPSIARPGQPQPKGPPRPAAARTSTLEVAIRASAKKFLAHPLVVQQLEAIWAGTIVFHSAADNLHRIRPATKPALPRRTTGDRRHLLVPDQDVRYGAIADPRASPDKQVAPPVQMRRTVTLYDPRDASLFKLSRLRVPRYRQFFSTCSLAILLGLFVAVLAQRSTDITGLEVIFWFWSAGFMLDEVVGFNEQGFSLYIMSFWNTFDLGILLLLMIYYSMRLYGLFLVDVGRHEWDSMAYDVLATNAILLFPRLFSVLDHYRYFSQLLIAFRLMAVDLVAVFVLILIACSGFFVAFTLSFKRNGTGDYDAATVAYKIFQILMGFTPAAWDSWPGYNPLGKAILVLFLFICHFLVVTILITVLTNSFMAIVSNANEEHQFVFAVNTISMVKNDALFSYVAPSNIFAWLLAPLRFGLPFRGFLKLNRTIIKVTHSPLLFAIYAYEKVFLARTVFEPTDLVEQRGRNRHVSFNESKSLFSPNVRMRQESVAGFQKDRALDEVFRLAPRPNTIRTNTKSLERRQKHNVVSNWMDHQGDQASPPQEQDRSVVDRLETRRQARRATMLRHRGVSGTRSVASDPAEFMSTGPFHDAEGNIPEFNNEVLGHEEEADGDDELVTNDDDDHVTLDKSRSHPNGSEKDNEREESDYFRTPTGGHPNLPSISSLKNQQSALSAALKSSPPRFRTHKRQMSTNTILYNPLEHQTSSEDSPPKSRPHTAKRASTANTGTHTPVTGAATGSRTPRHSIYTTANTKARPILPNRQNFQSVPNFNLDSTMAGSRTRQIRRRQSSLDMGMSDLGFDQNPSNMLGAVPSSFATQMAMAMGGIKGLASSVPRKEDTDGMMGRLMLARMKTLEEGFAEVVKEFRGMRTAGNSSVEGLEIGSFEGRKGKGREKIARKKKDGRGVVARTTQEIDFVDKVTKGVKGAGGEDDDTHGDARFVERSSF</sequence>
<dbReference type="STRING" id="1116229.S3D8V6"/>
<feature type="compositionally biased region" description="Basic residues" evidence="1">
    <location>
        <begin position="778"/>
        <end position="789"/>
    </location>
</feature>
<dbReference type="OMA" id="ICLYEKT"/>
<evidence type="ECO:0000256" key="1">
    <source>
        <dbReference type="SAM" id="MobiDB-lite"/>
    </source>
</evidence>
<dbReference type="InterPro" id="IPR056336">
    <property type="entry name" value="YVC1_C"/>
</dbReference>
<name>S3D8V6_GLAL2</name>
<feature type="region of interest" description="Disordered" evidence="1">
    <location>
        <begin position="921"/>
        <end position="963"/>
    </location>
</feature>
<feature type="transmembrane region" description="Helical" evidence="2">
    <location>
        <begin position="564"/>
        <end position="585"/>
    </location>
</feature>
<feature type="domain" description="YVC1 N-terminal linker helical" evidence="3">
    <location>
        <begin position="151"/>
        <end position="284"/>
    </location>
</feature>
<gene>
    <name evidence="5" type="ORF">GLAREA_10587</name>
</gene>
<feature type="transmembrane region" description="Helical" evidence="2">
    <location>
        <begin position="617"/>
        <end position="638"/>
    </location>
</feature>
<evidence type="ECO:0000256" key="2">
    <source>
        <dbReference type="SAM" id="Phobius"/>
    </source>
</evidence>
<feature type="transmembrane region" description="Helical" evidence="2">
    <location>
        <begin position="391"/>
        <end position="411"/>
    </location>
</feature>
<feature type="transmembrane region" description="Helical" evidence="2">
    <location>
        <begin position="367"/>
        <end position="385"/>
    </location>
</feature>
<feature type="compositionally biased region" description="Polar residues" evidence="1">
    <location>
        <begin position="940"/>
        <end position="963"/>
    </location>
</feature>
<feature type="compositionally biased region" description="Acidic residues" evidence="1">
    <location>
        <begin position="50"/>
        <end position="95"/>
    </location>
</feature>
<dbReference type="PANTHER" id="PTHR35859:SF4">
    <property type="entry name" value="MEMBRANE CHANNEL PROTEIN, PUTATIVE (AFU_ORTHOLOGUE AFUA_6G11300)-RELATED"/>
    <property type="match status" value="1"/>
</dbReference>
<dbReference type="KEGG" id="glz:GLAREA_10587"/>
<dbReference type="InterPro" id="IPR052971">
    <property type="entry name" value="TRP_calcium_channel"/>
</dbReference>
<dbReference type="Pfam" id="PF23190">
    <property type="entry name" value="LHD_TRPY1"/>
    <property type="match status" value="1"/>
</dbReference>
<proteinExistence type="predicted"/>
<feature type="transmembrane region" description="Helical" evidence="2">
    <location>
        <begin position="418"/>
        <end position="441"/>
    </location>
</feature>
<feature type="transmembrane region" description="Helical" evidence="2">
    <location>
        <begin position="461"/>
        <end position="481"/>
    </location>
</feature>
<reference evidence="5 6" key="1">
    <citation type="journal article" date="2013" name="BMC Genomics">
        <title>Genomics-driven discovery of the pneumocandin biosynthetic gene cluster in the fungus Glarea lozoyensis.</title>
        <authorList>
            <person name="Chen L."/>
            <person name="Yue Q."/>
            <person name="Zhang X."/>
            <person name="Xiang M."/>
            <person name="Wang C."/>
            <person name="Li S."/>
            <person name="Che Y."/>
            <person name="Ortiz-Lopez F.J."/>
            <person name="Bills G.F."/>
            <person name="Liu X."/>
            <person name="An Z."/>
        </authorList>
    </citation>
    <scope>NUCLEOTIDE SEQUENCE [LARGE SCALE GENOMIC DNA]</scope>
    <source>
        <strain evidence="6">ATCC 20868 / MF5171</strain>
    </source>
</reference>
<feature type="region of interest" description="Disordered" evidence="1">
    <location>
        <begin position="1"/>
        <end position="95"/>
    </location>
</feature>
<accession>S3D8V6</accession>
<dbReference type="eggNOG" id="ENOG502QU70">
    <property type="taxonomic scope" value="Eukaryota"/>
</dbReference>
<dbReference type="RefSeq" id="XP_008077879.1">
    <property type="nucleotide sequence ID" value="XM_008079688.1"/>
</dbReference>
<feature type="compositionally biased region" description="Polar residues" evidence="1">
    <location>
        <begin position="880"/>
        <end position="889"/>
    </location>
</feature>
<feature type="region of interest" description="Disordered" evidence="1">
    <location>
        <begin position="749"/>
        <end position="817"/>
    </location>
</feature>
<keyword evidence="2" id="KW-1133">Transmembrane helix</keyword>
<feature type="compositionally biased region" description="Low complexity" evidence="1">
    <location>
        <begin position="890"/>
        <end position="899"/>
    </location>
</feature>
<feature type="transmembrane region" description="Helical" evidence="2">
    <location>
        <begin position="493"/>
        <end position="521"/>
    </location>
</feature>
<protein>
    <submittedName>
        <fullName evidence="5">Uncharacterized protein</fullName>
    </submittedName>
</protein>
<dbReference type="InterPro" id="IPR056337">
    <property type="entry name" value="LHD_YVC1"/>
</dbReference>
<feature type="compositionally biased region" description="Polar residues" evidence="1">
    <location>
        <begin position="982"/>
        <end position="998"/>
    </location>
</feature>
<feature type="compositionally biased region" description="Acidic residues" evidence="1">
    <location>
        <begin position="831"/>
        <end position="843"/>
    </location>
</feature>
<evidence type="ECO:0000259" key="3">
    <source>
        <dbReference type="Pfam" id="PF23190"/>
    </source>
</evidence>
<dbReference type="EMBL" id="KE145355">
    <property type="protein sequence ID" value="EPE34892.1"/>
    <property type="molecule type" value="Genomic_DNA"/>
</dbReference>
<dbReference type="Pfam" id="PF23317">
    <property type="entry name" value="YVC1_C"/>
    <property type="match status" value="1"/>
</dbReference>
<evidence type="ECO:0000259" key="4">
    <source>
        <dbReference type="Pfam" id="PF23317"/>
    </source>
</evidence>
<feature type="compositionally biased region" description="Basic and acidic residues" evidence="1">
    <location>
        <begin position="1154"/>
        <end position="1165"/>
    </location>
</feature>
<dbReference type="Proteomes" id="UP000016922">
    <property type="component" value="Unassembled WGS sequence"/>
</dbReference>
<feature type="region of interest" description="Disordered" evidence="1">
    <location>
        <begin position="1143"/>
        <end position="1165"/>
    </location>
</feature>
<evidence type="ECO:0000313" key="5">
    <source>
        <dbReference type="EMBL" id="EPE34892.1"/>
    </source>
</evidence>
<feature type="region of interest" description="Disordered" evidence="1">
    <location>
        <begin position="831"/>
        <end position="909"/>
    </location>
</feature>
<feature type="compositionally biased region" description="Basic and acidic residues" evidence="1">
    <location>
        <begin position="764"/>
        <end position="777"/>
    </location>
</feature>
<dbReference type="HOGENOM" id="CLU_003613_0_0_1"/>
<keyword evidence="2" id="KW-0472">Membrane</keyword>
<dbReference type="GeneID" id="19469633"/>